<evidence type="ECO:0000313" key="7">
    <source>
        <dbReference type="Proteomes" id="UP000631694"/>
    </source>
</evidence>
<evidence type="ECO:0000259" key="5">
    <source>
        <dbReference type="Pfam" id="PF04198"/>
    </source>
</evidence>
<sequence length="325" mass="35089">MSTISPDETGLAPQDFATQQVRARVAWFYFVGALTQQEIADRLGLTRLRVNKILGQVRADGSVLVDLRMPLAGCVDLEQRLAERYGLGEVSVVPSLDDEAELQRVVGEAAAIMLDRLLQNGMGLGIGWGNTLKAGLRRLTPRVLPDSWVTSIMGGLTRGSGSSTFEVATGYARAISAECYYLTAPLYFPTVESREALLAHHGIRESMRRARAADIALVTCGDMTARSLLVKTPTVSENLEGLLAAGAVGDLLGVFLGKDGLPVDHPLNERVLSLTPEELRSVPHPILASGGSYKTEIIRAVLKAGYVKHLAVDERCAEALLDDRR</sequence>
<evidence type="ECO:0000256" key="3">
    <source>
        <dbReference type="ARBA" id="ARBA00023125"/>
    </source>
</evidence>
<dbReference type="PANTHER" id="PTHR34294">
    <property type="entry name" value="TRANSCRIPTIONAL REGULATOR-RELATED"/>
    <property type="match status" value="1"/>
</dbReference>
<keyword evidence="2" id="KW-0805">Transcription regulation</keyword>
<dbReference type="RefSeq" id="WP_197311380.1">
    <property type="nucleotide sequence ID" value="NZ_JADZLT010000050.1"/>
</dbReference>
<dbReference type="Proteomes" id="UP000631694">
    <property type="component" value="Unassembled WGS sequence"/>
</dbReference>
<comment type="caution">
    <text evidence="6">The sequence shown here is derived from an EMBL/GenBank/DDBJ whole genome shotgun (WGS) entry which is preliminary data.</text>
</comment>
<dbReference type="InterPro" id="IPR007324">
    <property type="entry name" value="Sugar-bd_dom_put"/>
</dbReference>
<dbReference type="InterPro" id="IPR036388">
    <property type="entry name" value="WH-like_DNA-bd_sf"/>
</dbReference>
<dbReference type="Gene3D" id="3.40.50.1360">
    <property type="match status" value="1"/>
</dbReference>
<keyword evidence="3" id="KW-0238">DNA-binding</keyword>
<dbReference type="EMBL" id="JADZLT010000050">
    <property type="protein sequence ID" value="MBH0238298.1"/>
    <property type="molecule type" value="Genomic_DNA"/>
</dbReference>
<proteinExistence type="inferred from homology"/>
<dbReference type="Pfam" id="PF04198">
    <property type="entry name" value="Sugar-bind"/>
    <property type="match status" value="1"/>
</dbReference>
<keyword evidence="7" id="KW-1185">Reference proteome</keyword>
<comment type="similarity">
    <text evidence="1">Belongs to the SorC transcriptional regulatory family.</text>
</comment>
<keyword evidence="4" id="KW-0804">Transcription</keyword>
<dbReference type="PANTHER" id="PTHR34294:SF1">
    <property type="entry name" value="TRANSCRIPTIONAL REGULATOR LSRR"/>
    <property type="match status" value="1"/>
</dbReference>
<reference evidence="6" key="1">
    <citation type="submission" date="2020-12" db="EMBL/GenBank/DDBJ databases">
        <title>Methylobrevis albus sp. nov., isolated from fresh water lack sediment.</title>
        <authorList>
            <person name="Zou Q."/>
        </authorList>
    </citation>
    <scope>NUCLEOTIDE SEQUENCE</scope>
    <source>
        <strain evidence="6">L22</strain>
    </source>
</reference>
<evidence type="ECO:0000256" key="2">
    <source>
        <dbReference type="ARBA" id="ARBA00023015"/>
    </source>
</evidence>
<dbReference type="GO" id="GO:0030246">
    <property type="term" value="F:carbohydrate binding"/>
    <property type="evidence" value="ECO:0007669"/>
    <property type="project" value="InterPro"/>
</dbReference>
<accession>A0A931MX13</accession>
<gene>
    <name evidence="6" type="ORF">I5731_10725</name>
</gene>
<dbReference type="Gene3D" id="1.10.10.10">
    <property type="entry name" value="Winged helix-like DNA-binding domain superfamily/Winged helix DNA-binding domain"/>
    <property type="match status" value="1"/>
</dbReference>
<protein>
    <submittedName>
        <fullName evidence="6">Sugar-binding transcriptional regulator</fullName>
    </submittedName>
</protein>
<organism evidence="6 7">
    <name type="scientific">Methylobrevis albus</name>
    <dbReference type="NCBI Taxonomy" id="2793297"/>
    <lineage>
        <taxon>Bacteria</taxon>
        <taxon>Pseudomonadati</taxon>
        <taxon>Pseudomonadota</taxon>
        <taxon>Alphaproteobacteria</taxon>
        <taxon>Hyphomicrobiales</taxon>
        <taxon>Pleomorphomonadaceae</taxon>
        <taxon>Methylobrevis</taxon>
    </lineage>
</organism>
<feature type="domain" description="Sugar-binding" evidence="5">
    <location>
        <begin position="71"/>
        <end position="321"/>
    </location>
</feature>
<dbReference type="AlphaFoldDB" id="A0A931MX13"/>
<name>A0A931MX13_9HYPH</name>
<evidence type="ECO:0000256" key="1">
    <source>
        <dbReference type="ARBA" id="ARBA00010466"/>
    </source>
</evidence>
<dbReference type="InterPro" id="IPR051054">
    <property type="entry name" value="SorC_transcr_regulators"/>
</dbReference>
<evidence type="ECO:0000313" key="6">
    <source>
        <dbReference type="EMBL" id="MBH0238298.1"/>
    </source>
</evidence>
<dbReference type="GO" id="GO:0003677">
    <property type="term" value="F:DNA binding"/>
    <property type="evidence" value="ECO:0007669"/>
    <property type="project" value="UniProtKB-KW"/>
</dbReference>
<evidence type="ECO:0000256" key="4">
    <source>
        <dbReference type="ARBA" id="ARBA00023163"/>
    </source>
</evidence>
<dbReference type="SUPFAM" id="SSF100950">
    <property type="entry name" value="NagB/RpiA/CoA transferase-like"/>
    <property type="match status" value="1"/>
</dbReference>
<dbReference type="InterPro" id="IPR037171">
    <property type="entry name" value="NagB/RpiA_transferase-like"/>
</dbReference>